<gene>
    <name evidence="3" type="ORF">T4D_10598</name>
    <name evidence="4" type="ORF">T4D_267</name>
    <name evidence="2" type="ORF">T4E_10038</name>
</gene>
<keyword evidence="6" id="KW-1185">Reference proteome</keyword>
<proteinExistence type="predicted"/>
<protein>
    <submittedName>
        <fullName evidence="2">Uncharacterized protein</fullName>
    </submittedName>
</protein>
<sequence>MASSTFVGRQYSLNFDFAVQDDHTNNKYLLDFGFALTYFSFLRAAFLNIWQQASRVELVSRS</sequence>
<evidence type="ECO:0000313" key="5">
    <source>
        <dbReference type="Proteomes" id="UP000054815"/>
    </source>
</evidence>
<name>A0A0V0Y5R2_TRIPS</name>
<dbReference type="Proteomes" id="UP000054815">
    <property type="component" value="Unassembled WGS sequence"/>
</dbReference>
<evidence type="ECO:0000313" key="4">
    <source>
        <dbReference type="EMBL" id="KRY84683.1"/>
    </source>
</evidence>
<keyword evidence="1" id="KW-1133">Transmembrane helix</keyword>
<evidence type="ECO:0000313" key="6">
    <source>
        <dbReference type="Proteomes" id="UP000054995"/>
    </source>
</evidence>
<dbReference type="EMBL" id="JYDT01000109">
    <property type="protein sequence ID" value="KRY84679.1"/>
    <property type="molecule type" value="Genomic_DNA"/>
</dbReference>
<comment type="caution">
    <text evidence="2">The sequence shown here is derived from an EMBL/GenBank/DDBJ whole genome shotgun (WGS) entry which is preliminary data.</text>
</comment>
<keyword evidence="1" id="KW-0472">Membrane</keyword>
<reference evidence="5 6" key="1">
    <citation type="submission" date="2015-01" db="EMBL/GenBank/DDBJ databases">
        <title>Evolution of Trichinella species and genotypes.</title>
        <authorList>
            <person name="Korhonen P.K."/>
            <person name="Edoardo P."/>
            <person name="Giuseppe L.R."/>
            <person name="Gasser R.B."/>
        </authorList>
    </citation>
    <scope>NUCLEOTIDE SEQUENCE [LARGE SCALE GENOMIC DNA]</scope>
    <source>
        <strain evidence="2">ISS141</strain>
        <strain evidence="3">ISS470</strain>
    </source>
</reference>
<evidence type="ECO:0000313" key="3">
    <source>
        <dbReference type="EMBL" id="KRY84679.1"/>
    </source>
</evidence>
<evidence type="ECO:0000313" key="2">
    <source>
        <dbReference type="EMBL" id="KRX95734.1"/>
    </source>
</evidence>
<feature type="transmembrane region" description="Helical" evidence="1">
    <location>
        <begin position="32"/>
        <end position="50"/>
    </location>
</feature>
<organism evidence="2 5">
    <name type="scientific">Trichinella pseudospiralis</name>
    <name type="common">Parasitic roundworm</name>
    <dbReference type="NCBI Taxonomy" id="6337"/>
    <lineage>
        <taxon>Eukaryota</taxon>
        <taxon>Metazoa</taxon>
        <taxon>Ecdysozoa</taxon>
        <taxon>Nematoda</taxon>
        <taxon>Enoplea</taxon>
        <taxon>Dorylaimia</taxon>
        <taxon>Trichinellida</taxon>
        <taxon>Trichinellidae</taxon>
        <taxon>Trichinella</taxon>
    </lineage>
</organism>
<evidence type="ECO:0000256" key="1">
    <source>
        <dbReference type="SAM" id="Phobius"/>
    </source>
</evidence>
<dbReference type="EMBL" id="JYDU01000052">
    <property type="protein sequence ID" value="KRX95734.1"/>
    <property type="molecule type" value="Genomic_DNA"/>
</dbReference>
<dbReference type="EMBL" id="JYDT01000109">
    <property type="protein sequence ID" value="KRY84683.1"/>
    <property type="molecule type" value="Genomic_DNA"/>
</dbReference>
<keyword evidence="1" id="KW-0812">Transmembrane</keyword>
<dbReference type="Proteomes" id="UP000054995">
    <property type="component" value="Unassembled WGS sequence"/>
</dbReference>
<dbReference type="AlphaFoldDB" id="A0A0V0Y5R2"/>
<accession>A0A0V0Y5R2</accession>